<sequence length="194" mass="20708">MFFGRLFDYGAGVDASGADAYRNDGVGTAVALVNAVTACGADASDEGLREILLAFKYAAAELSAPEASTLRRWARDLRPVFEAEDVTAAVALLNGLLAAVPMQPHISDHGLGPHMHYAVSGAALPDRLRAHTAMGLATLVCEYGVDRLGVCALDDCDRVYADLNRGRRRRYCSRACLNRGGVAAFRARRRTPGP</sequence>
<dbReference type="Pfam" id="PF11706">
    <property type="entry name" value="zf-CGNR"/>
    <property type="match status" value="1"/>
</dbReference>
<gene>
    <name evidence="2" type="ORF">GCM10022214_15040</name>
</gene>
<dbReference type="Gene3D" id="1.10.3300.10">
    <property type="entry name" value="Jann2411-like domain"/>
    <property type="match status" value="1"/>
</dbReference>
<accession>A0ABP7V9Y3</accession>
<keyword evidence="3" id="KW-1185">Reference proteome</keyword>
<evidence type="ECO:0000259" key="1">
    <source>
        <dbReference type="Pfam" id="PF11706"/>
    </source>
</evidence>
<comment type="caution">
    <text evidence="2">The sequence shown here is derived from an EMBL/GenBank/DDBJ whole genome shotgun (WGS) entry which is preliminary data.</text>
</comment>
<dbReference type="InterPro" id="IPR021005">
    <property type="entry name" value="Znf_CGNR"/>
</dbReference>
<reference evidence="3" key="1">
    <citation type="journal article" date="2019" name="Int. J. Syst. Evol. Microbiol.">
        <title>The Global Catalogue of Microorganisms (GCM) 10K type strain sequencing project: providing services to taxonomists for standard genome sequencing and annotation.</title>
        <authorList>
            <consortium name="The Broad Institute Genomics Platform"/>
            <consortium name="The Broad Institute Genome Sequencing Center for Infectious Disease"/>
            <person name="Wu L."/>
            <person name="Ma J."/>
        </authorList>
    </citation>
    <scope>NUCLEOTIDE SEQUENCE [LARGE SCALE GENOMIC DNA]</scope>
    <source>
        <strain evidence="3">JCM 16702</strain>
    </source>
</reference>
<dbReference type="PANTHER" id="PTHR35525">
    <property type="entry name" value="BLL6575 PROTEIN"/>
    <property type="match status" value="1"/>
</dbReference>
<dbReference type="Proteomes" id="UP001500683">
    <property type="component" value="Unassembled WGS sequence"/>
</dbReference>
<name>A0ABP7V9Y3_9ACTN</name>
<dbReference type="PANTHER" id="PTHR35525:SF3">
    <property type="entry name" value="BLL6575 PROTEIN"/>
    <property type="match status" value="1"/>
</dbReference>
<dbReference type="InterPro" id="IPR023286">
    <property type="entry name" value="ABATE_dom_sf"/>
</dbReference>
<dbReference type="SUPFAM" id="SSF160904">
    <property type="entry name" value="Jann2411-like"/>
    <property type="match status" value="1"/>
</dbReference>
<proteinExistence type="predicted"/>
<protein>
    <recommendedName>
        <fullName evidence="1">Zinc finger CGNR domain-containing protein</fullName>
    </recommendedName>
</protein>
<dbReference type="InterPro" id="IPR010852">
    <property type="entry name" value="ABATE"/>
</dbReference>
<evidence type="ECO:0000313" key="2">
    <source>
        <dbReference type="EMBL" id="GAA4062727.1"/>
    </source>
</evidence>
<dbReference type="EMBL" id="BAAAZG010000005">
    <property type="protein sequence ID" value="GAA4062727.1"/>
    <property type="molecule type" value="Genomic_DNA"/>
</dbReference>
<organism evidence="2 3">
    <name type="scientific">Actinomadura miaoliensis</name>
    <dbReference type="NCBI Taxonomy" id="430685"/>
    <lineage>
        <taxon>Bacteria</taxon>
        <taxon>Bacillati</taxon>
        <taxon>Actinomycetota</taxon>
        <taxon>Actinomycetes</taxon>
        <taxon>Streptosporangiales</taxon>
        <taxon>Thermomonosporaceae</taxon>
        <taxon>Actinomadura</taxon>
    </lineage>
</organism>
<feature type="domain" description="Zinc finger CGNR" evidence="1">
    <location>
        <begin position="147"/>
        <end position="189"/>
    </location>
</feature>
<evidence type="ECO:0000313" key="3">
    <source>
        <dbReference type="Proteomes" id="UP001500683"/>
    </source>
</evidence>